<reference evidence="17" key="1">
    <citation type="journal article" date="2018" name="Front. Microbiol.">
        <title>Genome-Based Analysis Reveals the Taxonomy and Diversity of the Family Idiomarinaceae.</title>
        <authorList>
            <person name="Liu Y."/>
            <person name="Lai Q."/>
            <person name="Shao Z."/>
        </authorList>
    </citation>
    <scope>NUCLEOTIDE SEQUENCE [LARGE SCALE GENOMIC DNA]</scope>
    <source>
        <strain evidence="17">PIM1</strain>
    </source>
</reference>
<evidence type="ECO:0000313" key="17">
    <source>
        <dbReference type="Proteomes" id="UP000288127"/>
    </source>
</evidence>
<dbReference type="OrthoDB" id="9805416at2"/>
<dbReference type="AlphaFoldDB" id="A0A432YD07"/>
<dbReference type="InterPro" id="IPR002912">
    <property type="entry name" value="ACT_dom"/>
</dbReference>
<evidence type="ECO:0000256" key="1">
    <source>
        <dbReference type="ARBA" id="ARBA00003800"/>
    </source>
</evidence>
<dbReference type="PROSITE" id="PS00670">
    <property type="entry name" value="D_2_HYDROXYACID_DH_2"/>
    <property type="match status" value="1"/>
</dbReference>
<dbReference type="Pfam" id="PF02826">
    <property type="entry name" value="2-Hacid_dh_C"/>
    <property type="match status" value="1"/>
</dbReference>
<dbReference type="PROSITE" id="PS00065">
    <property type="entry name" value="D_2_HYDROXYACID_DH_1"/>
    <property type="match status" value="1"/>
</dbReference>
<dbReference type="PROSITE" id="PS51671">
    <property type="entry name" value="ACT"/>
    <property type="match status" value="1"/>
</dbReference>
<dbReference type="InterPro" id="IPR006140">
    <property type="entry name" value="D-isomer_DH_NAD-bd"/>
</dbReference>
<dbReference type="PANTHER" id="PTHR43761:SF1">
    <property type="entry name" value="D-ISOMER SPECIFIC 2-HYDROXYACID DEHYDROGENASE CATALYTIC DOMAIN-CONTAINING PROTEIN-RELATED"/>
    <property type="match status" value="1"/>
</dbReference>
<organism evidence="16 17">
    <name type="scientific">Pseudidiomarina marina</name>
    <dbReference type="NCBI Taxonomy" id="502366"/>
    <lineage>
        <taxon>Bacteria</taxon>
        <taxon>Pseudomonadati</taxon>
        <taxon>Pseudomonadota</taxon>
        <taxon>Gammaproteobacteria</taxon>
        <taxon>Alteromonadales</taxon>
        <taxon>Idiomarinaceae</taxon>
        <taxon>Pseudidiomarina</taxon>
    </lineage>
</organism>
<dbReference type="FunFam" id="3.40.50.720:FF:000041">
    <property type="entry name" value="D-3-phosphoglycerate dehydrogenase"/>
    <property type="match status" value="1"/>
</dbReference>
<dbReference type="EC" id="1.1.1.399" evidence="4"/>
<dbReference type="Pfam" id="PF22629">
    <property type="entry name" value="ACT_AHAS_ss"/>
    <property type="match status" value="1"/>
</dbReference>
<comment type="similarity">
    <text evidence="3 14">Belongs to the D-isomer specific 2-hydroxyacid dehydrogenase family.</text>
</comment>
<evidence type="ECO:0000256" key="5">
    <source>
        <dbReference type="ARBA" id="ARBA00013143"/>
    </source>
</evidence>
<evidence type="ECO:0000256" key="14">
    <source>
        <dbReference type="RuleBase" id="RU003719"/>
    </source>
</evidence>
<evidence type="ECO:0000256" key="2">
    <source>
        <dbReference type="ARBA" id="ARBA00005216"/>
    </source>
</evidence>
<feature type="domain" description="ACT" evidence="15">
    <location>
        <begin position="345"/>
        <end position="418"/>
    </location>
</feature>
<dbReference type="SUPFAM" id="SSF52283">
    <property type="entry name" value="Formate/glycerate dehydrogenase catalytic domain-like"/>
    <property type="match status" value="1"/>
</dbReference>
<evidence type="ECO:0000256" key="12">
    <source>
        <dbReference type="ARBA" id="ARBA00048126"/>
    </source>
</evidence>
<dbReference type="UniPathway" id="UPA00135">
    <property type="reaction ID" value="UER00196"/>
</dbReference>
<evidence type="ECO:0000256" key="11">
    <source>
        <dbReference type="ARBA" id="ARBA00030455"/>
    </source>
</evidence>
<dbReference type="NCBIfam" id="NF008759">
    <property type="entry name" value="PRK11790.1"/>
    <property type="match status" value="1"/>
</dbReference>
<dbReference type="EMBL" id="PIPZ01000004">
    <property type="protein sequence ID" value="RUO58813.1"/>
    <property type="molecule type" value="Genomic_DNA"/>
</dbReference>
<dbReference type="FunFam" id="3.30.70.260:FF:000007">
    <property type="entry name" value="D-3-phosphoglycerate dehydrogenase"/>
    <property type="match status" value="1"/>
</dbReference>
<comment type="function">
    <text evidence="1">Catalyzes the reversible oxidation of 3-phospho-D-glycerate to 3-phosphonooxypyruvate, the first step of the phosphorylated L-serine biosynthesis pathway. Also catalyzes the reversible oxidation of 2-hydroxyglutarate to 2-oxoglutarate.</text>
</comment>
<sequence length="418" mass="45386">MNTSASPQVSLAKERIQILLLEGVHDSAIEVLKQHGYTNIKALKTSLNEDELCEAIKDVHFLGIRSRTQLTPKVFAAADKLAAVGCFCIGTNQVDLESARDNGVVVFNAPFSNTRSVAELVLAEIIMLLRRIPQKNAAAHRGGWDKAAKGSFEARGKVLGIIGYGHIGSQLSILAEQLGMQVRYYDIETKLSLGNALQVKRLDDLLKQADVVTLHVPETPQTQWMIGAEQLAKMKPGSVLINASRGTVVKINALADALKSEHLAGAAIDVFPVEPKGNDEQFESPLRGIDSCILTPHIGGSTEEAQENIGIEVAGKLVRYSDNGSTLSAVNFPEVALPAHEGSRRLLHIHENRPGMLTRINQLLAEQNINVSGQYLQTDSKVGYVVIDIETPPKSTIADDLLQAMRNIDGTIKARVLY</sequence>
<comment type="caution">
    <text evidence="16">The sequence shown here is derived from an EMBL/GenBank/DDBJ whole genome shotgun (WGS) entry which is preliminary data.</text>
</comment>
<dbReference type="InterPro" id="IPR006139">
    <property type="entry name" value="D-isomer_2_OHA_DH_cat_dom"/>
</dbReference>
<dbReference type="GO" id="GO:0047545">
    <property type="term" value="F:(S)-2-hydroxyglutarate dehydrogenase activity"/>
    <property type="evidence" value="ECO:0007669"/>
    <property type="project" value="UniProtKB-ARBA"/>
</dbReference>
<evidence type="ECO:0000256" key="10">
    <source>
        <dbReference type="ARBA" id="ARBA00023299"/>
    </source>
</evidence>
<protein>
    <recommendedName>
        <fullName evidence="6">D-3-phosphoglycerate dehydrogenase</fullName>
        <ecNumber evidence="4">1.1.1.399</ecNumber>
        <ecNumber evidence="5">1.1.1.95</ecNumber>
    </recommendedName>
    <alternativeName>
        <fullName evidence="11">2-oxoglutarate reductase</fullName>
    </alternativeName>
</protein>
<dbReference type="Gene3D" id="3.40.50.720">
    <property type="entry name" value="NAD(P)-binding Rossmann-like Domain"/>
    <property type="match status" value="2"/>
</dbReference>
<dbReference type="GO" id="GO:0004617">
    <property type="term" value="F:phosphoglycerate dehydrogenase activity"/>
    <property type="evidence" value="ECO:0007669"/>
    <property type="project" value="UniProtKB-EC"/>
</dbReference>
<evidence type="ECO:0000256" key="13">
    <source>
        <dbReference type="ARBA" id="ARBA00048731"/>
    </source>
</evidence>
<keyword evidence="8 14" id="KW-0560">Oxidoreductase</keyword>
<evidence type="ECO:0000256" key="3">
    <source>
        <dbReference type="ARBA" id="ARBA00005854"/>
    </source>
</evidence>
<comment type="catalytic activity">
    <reaction evidence="13">
        <text>(2R)-3-phosphoglycerate + NAD(+) = 3-phosphooxypyruvate + NADH + H(+)</text>
        <dbReference type="Rhea" id="RHEA:12641"/>
        <dbReference type="ChEBI" id="CHEBI:15378"/>
        <dbReference type="ChEBI" id="CHEBI:18110"/>
        <dbReference type="ChEBI" id="CHEBI:57540"/>
        <dbReference type="ChEBI" id="CHEBI:57945"/>
        <dbReference type="ChEBI" id="CHEBI:58272"/>
        <dbReference type="EC" id="1.1.1.95"/>
    </reaction>
</comment>
<keyword evidence="9" id="KW-0520">NAD</keyword>
<evidence type="ECO:0000256" key="8">
    <source>
        <dbReference type="ARBA" id="ARBA00023002"/>
    </source>
</evidence>
<evidence type="ECO:0000256" key="6">
    <source>
        <dbReference type="ARBA" id="ARBA00021582"/>
    </source>
</evidence>
<evidence type="ECO:0000259" key="15">
    <source>
        <dbReference type="PROSITE" id="PS51671"/>
    </source>
</evidence>
<name>A0A432YD07_9GAMM</name>
<dbReference type="InterPro" id="IPR036291">
    <property type="entry name" value="NAD(P)-bd_dom_sf"/>
</dbReference>
<dbReference type="RefSeq" id="WP_126760251.1">
    <property type="nucleotide sequence ID" value="NZ_PIPZ01000004.1"/>
</dbReference>
<dbReference type="EC" id="1.1.1.95" evidence="5"/>
<keyword evidence="7" id="KW-0028">Amino-acid biosynthesis</keyword>
<evidence type="ECO:0000256" key="7">
    <source>
        <dbReference type="ARBA" id="ARBA00022605"/>
    </source>
</evidence>
<dbReference type="CDD" id="cd04901">
    <property type="entry name" value="ACT_3PGDH"/>
    <property type="match status" value="1"/>
</dbReference>
<evidence type="ECO:0000256" key="4">
    <source>
        <dbReference type="ARBA" id="ARBA00013001"/>
    </source>
</evidence>
<dbReference type="SUPFAM" id="SSF55021">
    <property type="entry name" value="ACT-like"/>
    <property type="match status" value="1"/>
</dbReference>
<comment type="catalytic activity">
    <reaction evidence="12">
        <text>(R)-2-hydroxyglutarate + NAD(+) = 2-oxoglutarate + NADH + H(+)</text>
        <dbReference type="Rhea" id="RHEA:49612"/>
        <dbReference type="ChEBI" id="CHEBI:15378"/>
        <dbReference type="ChEBI" id="CHEBI:15801"/>
        <dbReference type="ChEBI" id="CHEBI:16810"/>
        <dbReference type="ChEBI" id="CHEBI:57540"/>
        <dbReference type="ChEBI" id="CHEBI:57945"/>
        <dbReference type="EC" id="1.1.1.399"/>
    </reaction>
</comment>
<dbReference type="InterPro" id="IPR029752">
    <property type="entry name" value="D-isomer_DH_CS1"/>
</dbReference>
<evidence type="ECO:0000256" key="9">
    <source>
        <dbReference type="ARBA" id="ARBA00023027"/>
    </source>
</evidence>
<dbReference type="SUPFAM" id="SSF51735">
    <property type="entry name" value="NAD(P)-binding Rossmann-fold domains"/>
    <property type="match status" value="1"/>
</dbReference>
<dbReference type="GO" id="GO:0006564">
    <property type="term" value="P:L-serine biosynthetic process"/>
    <property type="evidence" value="ECO:0007669"/>
    <property type="project" value="UniProtKB-KW"/>
</dbReference>
<dbReference type="PANTHER" id="PTHR43761">
    <property type="entry name" value="D-ISOMER SPECIFIC 2-HYDROXYACID DEHYDROGENASE FAMILY PROTEIN (AFU_ORTHOLOGUE AFUA_1G13630)"/>
    <property type="match status" value="1"/>
</dbReference>
<comment type="pathway">
    <text evidence="2">Amino-acid biosynthesis; L-serine biosynthesis; L-serine from 3-phospho-D-glycerate: step 1/3.</text>
</comment>
<gene>
    <name evidence="16" type="ORF">CWI76_10205</name>
</gene>
<dbReference type="GO" id="GO:0051287">
    <property type="term" value="F:NAD binding"/>
    <property type="evidence" value="ECO:0007669"/>
    <property type="project" value="InterPro"/>
</dbReference>
<keyword evidence="17" id="KW-1185">Reference proteome</keyword>
<dbReference type="InterPro" id="IPR045865">
    <property type="entry name" value="ACT-like_dom_sf"/>
</dbReference>
<dbReference type="Proteomes" id="UP000288127">
    <property type="component" value="Unassembled WGS sequence"/>
</dbReference>
<dbReference type="InterPro" id="IPR050418">
    <property type="entry name" value="D-iso_2-hydroxyacid_DH_PdxB"/>
</dbReference>
<accession>A0A432YD07</accession>
<dbReference type="InterPro" id="IPR054480">
    <property type="entry name" value="AHAS_small-like_ACT"/>
</dbReference>
<evidence type="ECO:0000313" key="16">
    <source>
        <dbReference type="EMBL" id="RUO58813.1"/>
    </source>
</evidence>
<dbReference type="Gene3D" id="3.30.70.260">
    <property type="match status" value="1"/>
</dbReference>
<dbReference type="Pfam" id="PF00389">
    <property type="entry name" value="2-Hacid_dh"/>
    <property type="match status" value="1"/>
</dbReference>
<proteinExistence type="inferred from homology"/>
<dbReference type="InterPro" id="IPR029753">
    <property type="entry name" value="D-isomer_DH_CS"/>
</dbReference>
<dbReference type="CDD" id="cd12176">
    <property type="entry name" value="PGDH_3"/>
    <property type="match status" value="1"/>
</dbReference>
<keyword evidence="10" id="KW-0718">Serine biosynthesis</keyword>